<dbReference type="Gene3D" id="3.40.50.720">
    <property type="entry name" value="NAD(P)-binding Rossmann-like Domain"/>
    <property type="match status" value="2"/>
</dbReference>
<dbReference type="OrthoDB" id="331544at2759"/>
<dbReference type="CDD" id="cd05230">
    <property type="entry name" value="UGD_SDR_e"/>
    <property type="match status" value="1"/>
</dbReference>
<evidence type="ECO:0000256" key="15">
    <source>
        <dbReference type="ARBA" id="ARBA00023239"/>
    </source>
</evidence>
<feature type="compositionally biased region" description="Basic and acidic residues" evidence="17">
    <location>
        <begin position="399"/>
        <end position="413"/>
    </location>
</feature>
<feature type="domain" description="NAD(P)-binding" evidence="18">
    <location>
        <begin position="122"/>
        <end position="433"/>
    </location>
</feature>
<evidence type="ECO:0000256" key="6">
    <source>
        <dbReference type="ARBA" id="ARBA00012290"/>
    </source>
</evidence>
<comment type="similarity">
    <text evidence="5">Belongs to the NAD(P)-dependent epimerase/dehydratase family. UDP-glucuronic acid decarboxylase subfamily.</text>
</comment>
<evidence type="ECO:0000256" key="12">
    <source>
        <dbReference type="ARBA" id="ARBA00023027"/>
    </source>
</evidence>
<keyword evidence="11" id="KW-1133">Transmembrane helix</keyword>
<protein>
    <recommendedName>
        <fullName evidence="6">UDP-glucuronate decarboxylase</fullName>
        <ecNumber evidence="6">4.1.1.35</ecNumber>
    </recommendedName>
</protein>
<keyword evidence="8" id="KW-0812">Transmembrane</keyword>
<evidence type="ECO:0000256" key="4">
    <source>
        <dbReference type="ARBA" id="ARBA00005100"/>
    </source>
</evidence>
<evidence type="ECO:0000313" key="20">
    <source>
        <dbReference type="Proteomes" id="UP000383932"/>
    </source>
</evidence>
<evidence type="ECO:0000256" key="3">
    <source>
        <dbReference type="ARBA" id="ARBA00004496"/>
    </source>
</evidence>
<feature type="region of interest" description="Disordered" evidence="17">
    <location>
        <begin position="1"/>
        <end position="23"/>
    </location>
</feature>
<dbReference type="GO" id="GO:0032580">
    <property type="term" value="C:Golgi cisterna membrane"/>
    <property type="evidence" value="ECO:0007669"/>
    <property type="project" value="UniProtKB-SubCell"/>
</dbReference>
<dbReference type="InterPro" id="IPR016040">
    <property type="entry name" value="NAD(P)-bd_dom"/>
</dbReference>
<accession>A0A5N5QUR8</accession>
<evidence type="ECO:0000256" key="7">
    <source>
        <dbReference type="ARBA" id="ARBA00022490"/>
    </source>
</evidence>
<comment type="caution">
    <text evidence="19">The sequence shown here is derived from an EMBL/GenBank/DDBJ whole genome shotgun (WGS) entry which is preliminary data.</text>
</comment>
<dbReference type="GO" id="GO:0048040">
    <property type="term" value="F:UDP-glucuronate decarboxylase activity"/>
    <property type="evidence" value="ECO:0007669"/>
    <property type="project" value="UniProtKB-EC"/>
</dbReference>
<comment type="subcellular location">
    <subcellularLocation>
        <location evidence="3">Cytoplasm</location>
    </subcellularLocation>
    <subcellularLocation>
        <location evidence="2">Golgi apparatus</location>
        <location evidence="2">Golgi stack membrane</location>
        <topology evidence="2">Single-pass type II membrane protein</topology>
    </subcellularLocation>
</comment>
<evidence type="ECO:0000256" key="17">
    <source>
        <dbReference type="SAM" id="MobiDB-lite"/>
    </source>
</evidence>
<evidence type="ECO:0000256" key="8">
    <source>
        <dbReference type="ARBA" id="ARBA00022692"/>
    </source>
</evidence>
<dbReference type="EC" id="4.1.1.35" evidence="6"/>
<dbReference type="PANTHER" id="PTHR43078">
    <property type="entry name" value="UDP-GLUCURONIC ACID DECARBOXYLASE-RELATED"/>
    <property type="match status" value="1"/>
</dbReference>
<dbReference type="UniPathway" id="UPA00796">
    <property type="reaction ID" value="UER00771"/>
</dbReference>
<gene>
    <name evidence="19" type="ORF">CTheo_1193</name>
</gene>
<evidence type="ECO:0000256" key="10">
    <source>
        <dbReference type="ARBA" id="ARBA00022968"/>
    </source>
</evidence>
<keyword evidence="13" id="KW-0333">Golgi apparatus</keyword>
<evidence type="ECO:0000256" key="2">
    <source>
        <dbReference type="ARBA" id="ARBA00004447"/>
    </source>
</evidence>
<evidence type="ECO:0000256" key="11">
    <source>
        <dbReference type="ARBA" id="ARBA00022989"/>
    </source>
</evidence>
<dbReference type="GO" id="GO:0070403">
    <property type="term" value="F:NAD+ binding"/>
    <property type="evidence" value="ECO:0007669"/>
    <property type="project" value="InterPro"/>
</dbReference>
<keyword evidence="20" id="KW-1185">Reference proteome</keyword>
<sequence>MPTLDVPKGIPRAQSPFPNTPVTDKKGIEIKTVGYKRFGFDSEVPLDILRSLYLRPHYVATVRGEDVKETEDEQVAQFVSGKFAEYQSKSIYNPETQSISYTTLSRFPPVKLLPNSEKKRILVTGGAGFVGSHLVDRLMLLGHDVTVLDNFFTGSKTTVSHWVGHPNFEMVRHDVIEPFMIECDQIYHLACPASPPHYQFNAVKTIKTSFMGTLNMLGLAKRTKARFLITSTSEVYGDPEVHPQNEDYWGHVNPIGPRACYDEGKRVAETLTYGFHRQDGVDVRVARIFNTFGPRMNPYDGRVVSNFIIQALQGEDMTVYGDGQQTRSFQYIHDLVDGLIALMNSNETRPVNIGNGDEFTILKFAEHVRDIVEKVQREDGTPMKPKNGTNRVNIIHKPMPTDDPQKRRPDTTRAKEVLQWEPRWTVEMGVEEMVRLSPSNTMAEKQPIILVTGANGGVGFGICHRFLIQLAQQSPPDASPSAQKSPITLIPAEISSYLPVNGLTLILACRSQQRAEAARNQLFQLLDEELARQKANQLNISHGEKLRKNLKIEIVSLDLSSVESVFACAADVRRRFPYISHMILNAGLGAFSGIDWFRAVYEVLTDLKAAVTSPGFKIQTAGKISGDGLGWVWQCNVFGHYVLVRALRDMLAKSPYDQSRVLWMSSIEGRPSFFPGIDDWQLVKTAYSYEASKYSTELLACTLDMAEARAARTPGESEIRHFVVHPGVAGTNIFIEHTGWFLSKLMLLAFYVARLLGSPHHPISTYKAAISSVHIALVSLVVLPSIATHSDTSQKPGQPPSDAASHSTTRESDYQPVRYGAETNMWGTEYVGVQPVEGWEEHKDIGAKLLARCGQLYEAFEKKTML</sequence>
<comment type="cofactor">
    <cofactor evidence="1">
        <name>NAD(+)</name>
        <dbReference type="ChEBI" id="CHEBI:57540"/>
    </cofactor>
</comment>
<feature type="region of interest" description="Disordered" evidence="17">
    <location>
        <begin position="379"/>
        <end position="413"/>
    </location>
</feature>
<keyword evidence="7" id="KW-0963">Cytoplasm</keyword>
<proteinExistence type="inferred from homology"/>
<evidence type="ECO:0000259" key="18">
    <source>
        <dbReference type="Pfam" id="PF16363"/>
    </source>
</evidence>
<dbReference type="InterPro" id="IPR036291">
    <property type="entry name" value="NAD(P)-bd_dom_sf"/>
</dbReference>
<comment type="pathway">
    <text evidence="4">Nucleotide-sugar biosynthesis; UDP-alpha-D-xylose biosynthesis; UDP-alpha-D-xylose from UDP-alpha-D-glucuronate: step 1/1.</text>
</comment>
<dbReference type="EMBL" id="SSOP01000010">
    <property type="protein sequence ID" value="KAB5595321.1"/>
    <property type="molecule type" value="Genomic_DNA"/>
</dbReference>
<evidence type="ECO:0000313" key="19">
    <source>
        <dbReference type="EMBL" id="KAB5595321.1"/>
    </source>
</evidence>
<keyword evidence="14" id="KW-0472">Membrane</keyword>
<reference evidence="19 20" key="1">
    <citation type="journal article" date="2019" name="Fungal Biol. Biotechnol.">
        <title>Draft genome sequence of fastidious pathogen Ceratobasidium theobromae, which causes vascular-streak dieback in Theobroma cacao.</title>
        <authorList>
            <person name="Ali S.S."/>
            <person name="Asman A."/>
            <person name="Shao J."/>
            <person name="Firmansyah A.P."/>
            <person name="Susilo A.W."/>
            <person name="Rosmana A."/>
            <person name="McMahon P."/>
            <person name="Junaid M."/>
            <person name="Guest D."/>
            <person name="Kheng T.Y."/>
            <person name="Meinhardt L.W."/>
            <person name="Bailey B.A."/>
        </authorList>
    </citation>
    <scope>NUCLEOTIDE SEQUENCE [LARGE SCALE GENOMIC DNA]</scope>
    <source>
        <strain evidence="19 20">CT2</strain>
    </source>
</reference>
<dbReference type="SUPFAM" id="SSF51735">
    <property type="entry name" value="NAD(P)-binding Rossmann-fold domains"/>
    <property type="match status" value="2"/>
</dbReference>
<evidence type="ECO:0000256" key="5">
    <source>
        <dbReference type="ARBA" id="ARBA00007505"/>
    </source>
</evidence>
<evidence type="ECO:0000256" key="14">
    <source>
        <dbReference type="ARBA" id="ARBA00023136"/>
    </source>
</evidence>
<comment type="catalytic activity">
    <reaction evidence="16">
        <text>UDP-alpha-D-glucuronate + H(+) = UDP-alpha-D-xylose + CO2</text>
        <dbReference type="Rhea" id="RHEA:23916"/>
        <dbReference type="ChEBI" id="CHEBI:15378"/>
        <dbReference type="ChEBI" id="CHEBI:16526"/>
        <dbReference type="ChEBI" id="CHEBI:57632"/>
        <dbReference type="ChEBI" id="CHEBI:58052"/>
        <dbReference type="EC" id="4.1.1.35"/>
    </reaction>
</comment>
<dbReference type="FunFam" id="3.40.50.720:FF:000150">
    <property type="entry name" value="UDP-glucuronic acid decarboxylase 6"/>
    <property type="match status" value="1"/>
</dbReference>
<dbReference type="Pfam" id="PF16363">
    <property type="entry name" value="GDP_Man_Dehyd"/>
    <property type="match status" value="1"/>
</dbReference>
<keyword evidence="15" id="KW-0456">Lyase</keyword>
<organism evidence="19 20">
    <name type="scientific">Ceratobasidium theobromae</name>
    <dbReference type="NCBI Taxonomy" id="1582974"/>
    <lineage>
        <taxon>Eukaryota</taxon>
        <taxon>Fungi</taxon>
        <taxon>Dikarya</taxon>
        <taxon>Basidiomycota</taxon>
        <taxon>Agaricomycotina</taxon>
        <taxon>Agaricomycetes</taxon>
        <taxon>Cantharellales</taxon>
        <taxon>Ceratobasidiaceae</taxon>
        <taxon>Ceratobasidium</taxon>
    </lineage>
</organism>
<dbReference type="GO" id="GO:0033320">
    <property type="term" value="P:UDP-D-xylose biosynthetic process"/>
    <property type="evidence" value="ECO:0007669"/>
    <property type="project" value="UniProtKB-UniPathway"/>
</dbReference>
<keyword evidence="12" id="KW-0520">NAD</keyword>
<keyword evidence="10" id="KW-0735">Signal-anchor</keyword>
<name>A0A5N5QUR8_9AGAM</name>
<dbReference type="Proteomes" id="UP000383932">
    <property type="component" value="Unassembled WGS sequence"/>
</dbReference>
<evidence type="ECO:0000256" key="1">
    <source>
        <dbReference type="ARBA" id="ARBA00001911"/>
    </source>
</evidence>
<evidence type="ECO:0000256" key="9">
    <source>
        <dbReference type="ARBA" id="ARBA00022793"/>
    </source>
</evidence>
<evidence type="ECO:0000256" key="13">
    <source>
        <dbReference type="ARBA" id="ARBA00023034"/>
    </source>
</evidence>
<dbReference type="InterPro" id="IPR044516">
    <property type="entry name" value="UXS-like"/>
</dbReference>
<dbReference type="GO" id="GO:0042732">
    <property type="term" value="P:D-xylose metabolic process"/>
    <property type="evidence" value="ECO:0007669"/>
    <property type="project" value="InterPro"/>
</dbReference>
<dbReference type="PANTHER" id="PTHR43078:SF6">
    <property type="entry name" value="UDP-GLUCURONIC ACID DECARBOXYLASE 1"/>
    <property type="match status" value="1"/>
</dbReference>
<evidence type="ECO:0000256" key="16">
    <source>
        <dbReference type="ARBA" id="ARBA00051601"/>
    </source>
</evidence>
<feature type="region of interest" description="Disordered" evidence="17">
    <location>
        <begin position="789"/>
        <end position="814"/>
    </location>
</feature>
<keyword evidence="9" id="KW-0210">Decarboxylase</keyword>
<dbReference type="AlphaFoldDB" id="A0A5N5QUR8"/>